<comment type="similarity">
    <text evidence="3">Belongs to the lysine N(6)-hydroxylase/L-ornithine N(5)-oxygenase family.</text>
</comment>
<comment type="catalytic activity">
    <reaction evidence="14">
        <text>L-lysine + NADPH + O2 = N(6)-hydroxy-L-lysine + NADP(+) + H2O</text>
        <dbReference type="Rhea" id="RHEA:23228"/>
        <dbReference type="ChEBI" id="CHEBI:15377"/>
        <dbReference type="ChEBI" id="CHEBI:15379"/>
        <dbReference type="ChEBI" id="CHEBI:32551"/>
        <dbReference type="ChEBI" id="CHEBI:57783"/>
        <dbReference type="ChEBI" id="CHEBI:57820"/>
        <dbReference type="ChEBI" id="CHEBI:58349"/>
        <dbReference type="EC" id="1.14.13.59"/>
    </reaction>
</comment>
<dbReference type="RefSeq" id="WP_120193640.1">
    <property type="nucleotide sequence ID" value="NZ_RAPK01000010.1"/>
</dbReference>
<evidence type="ECO:0000313" key="15">
    <source>
        <dbReference type="EMBL" id="RKD71081.1"/>
    </source>
</evidence>
<keyword evidence="7" id="KW-0274">FAD</keyword>
<organism evidence="15 16">
    <name type="scientific">Sinobaca qinghaiensis</name>
    <dbReference type="NCBI Taxonomy" id="342944"/>
    <lineage>
        <taxon>Bacteria</taxon>
        <taxon>Bacillati</taxon>
        <taxon>Bacillota</taxon>
        <taxon>Bacilli</taxon>
        <taxon>Bacillales</taxon>
        <taxon>Sporolactobacillaceae</taxon>
        <taxon>Sinobaca</taxon>
    </lineage>
</organism>
<evidence type="ECO:0000256" key="11">
    <source>
        <dbReference type="ARBA" id="ARBA00031158"/>
    </source>
</evidence>
<evidence type="ECO:0000256" key="2">
    <source>
        <dbReference type="ARBA" id="ARBA00004924"/>
    </source>
</evidence>
<comment type="pathway">
    <text evidence="2">Siderophore biosynthesis.</text>
</comment>
<dbReference type="EC" id="1.14.13.59" evidence="4"/>
<comment type="caution">
    <text evidence="15">The sequence shown here is derived from an EMBL/GenBank/DDBJ whole genome shotgun (WGS) entry which is preliminary data.</text>
</comment>
<evidence type="ECO:0000256" key="5">
    <source>
        <dbReference type="ARBA" id="ARBA00016406"/>
    </source>
</evidence>
<dbReference type="InterPro" id="IPR036188">
    <property type="entry name" value="FAD/NAD-bd_sf"/>
</dbReference>
<dbReference type="EMBL" id="RAPK01000010">
    <property type="protein sequence ID" value="RKD71081.1"/>
    <property type="molecule type" value="Genomic_DNA"/>
</dbReference>
<keyword evidence="16" id="KW-1185">Reference proteome</keyword>
<evidence type="ECO:0000256" key="8">
    <source>
        <dbReference type="ARBA" id="ARBA00022857"/>
    </source>
</evidence>
<keyword evidence="9" id="KW-0560">Oxidoreductase</keyword>
<evidence type="ECO:0000256" key="3">
    <source>
        <dbReference type="ARBA" id="ARBA00007588"/>
    </source>
</evidence>
<accession>A0A419UZK2</accession>
<dbReference type="SUPFAM" id="SSF51905">
    <property type="entry name" value="FAD/NAD(P)-binding domain"/>
    <property type="match status" value="1"/>
</dbReference>
<dbReference type="AlphaFoldDB" id="A0A419UZK2"/>
<keyword evidence="8" id="KW-0521">NADP</keyword>
<gene>
    <name evidence="15" type="ORF">ATL39_2471</name>
</gene>
<dbReference type="InterPro" id="IPR025700">
    <property type="entry name" value="Lys/Orn_oxygenase"/>
</dbReference>
<evidence type="ECO:0000256" key="14">
    <source>
        <dbReference type="ARBA" id="ARBA00048407"/>
    </source>
</evidence>
<dbReference type="Pfam" id="PF13434">
    <property type="entry name" value="Lys_Orn_oxgnase"/>
    <property type="match status" value="1"/>
</dbReference>
<keyword evidence="6" id="KW-0285">Flavoprotein</keyword>
<evidence type="ECO:0000256" key="9">
    <source>
        <dbReference type="ARBA" id="ARBA00023002"/>
    </source>
</evidence>
<dbReference type="GO" id="GO:0047091">
    <property type="term" value="F:L-lysine 6-monooxygenase (NADPH) activity"/>
    <property type="evidence" value="ECO:0007669"/>
    <property type="project" value="UniProtKB-EC"/>
</dbReference>
<evidence type="ECO:0000256" key="1">
    <source>
        <dbReference type="ARBA" id="ARBA00001974"/>
    </source>
</evidence>
<reference evidence="15 16" key="1">
    <citation type="submission" date="2018-09" db="EMBL/GenBank/DDBJ databases">
        <title>Genomic Encyclopedia of Archaeal and Bacterial Type Strains, Phase II (KMG-II): from individual species to whole genera.</title>
        <authorList>
            <person name="Goeker M."/>
        </authorList>
    </citation>
    <scope>NUCLEOTIDE SEQUENCE [LARGE SCALE GENOMIC DNA]</scope>
    <source>
        <strain evidence="15 16">DSM 17008</strain>
    </source>
</reference>
<evidence type="ECO:0000256" key="6">
    <source>
        <dbReference type="ARBA" id="ARBA00022630"/>
    </source>
</evidence>
<dbReference type="PANTHER" id="PTHR42802">
    <property type="entry name" value="MONOOXYGENASE"/>
    <property type="match status" value="1"/>
</dbReference>
<comment type="cofactor">
    <cofactor evidence="1">
        <name>FAD</name>
        <dbReference type="ChEBI" id="CHEBI:57692"/>
    </cofactor>
</comment>
<sequence length="434" mass="50831">MNTEKIYDVIGIGIGPFNLGLAALLDQVEEVEEIFFEQKSQFEWHPGMLIEGTVLNSSFLADLVTFADPTSPYSMLNYFHKHNRMFQFYFNEKMQVPRREYDSYGKWVSGQLASCRFGYEVSNVEEVKEKGCYKVKVKQVDEDRTEIYYAKHVVLGVGNTPIVPPGLEGTNQEDIYHTENYSFNKETLRDAKAVTIIGSGQSAAEVFYDLLQDQKYFDYRLSWFTRSPQFFQAENAKVAREIFSPDYVDYFRSLDFDTRMKGLPNLDQARKGIEQDILYKIYDLLYHRSIEREDPKVTLQAMTEMKGITEAEEYSYIVECFQWQKEKTFYHPTDKLVLGTGYKPSLPDWLEDMKEELSWEDDTHFEVDDHYRIKFKDNREHSLFTLVNIDHSHGTAATNLTLSVLRNQAIINAVCSYERFPIQKDTVFQQFFPE</sequence>
<dbReference type="PANTHER" id="PTHR42802:SF1">
    <property type="entry name" value="L-ORNITHINE N(5)-MONOOXYGENASE"/>
    <property type="match status" value="1"/>
</dbReference>
<protein>
    <recommendedName>
        <fullName evidence="5">L-lysine N6-monooxygenase MbtG</fullName>
        <ecNumber evidence="4">1.14.13.59</ecNumber>
    </recommendedName>
    <alternativeName>
        <fullName evidence="13">Lysine 6-N-hydroxylase</fullName>
    </alternativeName>
    <alternativeName>
        <fullName evidence="12">Lysine N6-hydroxylase</fullName>
    </alternativeName>
    <alternativeName>
        <fullName evidence="10">Lysine-N-oxygenase</fullName>
    </alternativeName>
    <alternativeName>
        <fullName evidence="11">Mycobactin synthase protein G</fullName>
    </alternativeName>
</protein>
<evidence type="ECO:0000256" key="13">
    <source>
        <dbReference type="ARBA" id="ARBA00032738"/>
    </source>
</evidence>
<dbReference type="Gene3D" id="3.50.50.60">
    <property type="entry name" value="FAD/NAD(P)-binding domain"/>
    <property type="match status" value="1"/>
</dbReference>
<evidence type="ECO:0000256" key="7">
    <source>
        <dbReference type="ARBA" id="ARBA00022827"/>
    </source>
</evidence>
<evidence type="ECO:0000256" key="4">
    <source>
        <dbReference type="ARBA" id="ARBA00013076"/>
    </source>
</evidence>
<evidence type="ECO:0000256" key="10">
    <source>
        <dbReference type="ARBA" id="ARBA00029939"/>
    </source>
</evidence>
<proteinExistence type="inferred from homology"/>
<dbReference type="OrthoDB" id="7527071at2"/>
<name>A0A419UZK2_9BACL</name>
<dbReference type="Proteomes" id="UP000285120">
    <property type="component" value="Unassembled WGS sequence"/>
</dbReference>
<evidence type="ECO:0000256" key="12">
    <source>
        <dbReference type="ARBA" id="ARBA00032493"/>
    </source>
</evidence>
<evidence type="ECO:0000313" key="16">
    <source>
        <dbReference type="Proteomes" id="UP000285120"/>
    </source>
</evidence>